<reference evidence="1" key="2">
    <citation type="submission" date="2024-10" db="UniProtKB">
        <authorList>
            <consortium name="EnsemblProtists"/>
        </authorList>
    </citation>
    <scope>IDENTIFICATION</scope>
</reference>
<organism evidence="1 2">
    <name type="scientific">Emiliania huxleyi (strain CCMP1516)</name>
    <dbReference type="NCBI Taxonomy" id="280463"/>
    <lineage>
        <taxon>Eukaryota</taxon>
        <taxon>Haptista</taxon>
        <taxon>Haptophyta</taxon>
        <taxon>Prymnesiophyceae</taxon>
        <taxon>Isochrysidales</taxon>
        <taxon>Noelaerhabdaceae</taxon>
        <taxon>Emiliania</taxon>
    </lineage>
</organism>
<proteinExistence type="predicted"/>
<dbReference type="GeneID" id="17258257"/>
<dbReference type="Proteomes" id="UP000013827">
    <property type="component" value="Unassembled WGS sequence"/>
</dbReference>
<keyword evidence="2" id="KW-1185">Reference proteome</keyword>
<sequence>MLGGAGGAYRDFFHPENDDALSVRALCDQTAELGAMLYSSMLRRCGVRSPMLIAEARYRSRSVRRKVADLQ</sequence>
<accession>A0A0D3ILK1</accession>
<name>A0A0D3ILK1_EMIH1</name>
<reference evidence="2" key="1">
    <citation type="journal article" date="2013" name="Nature">
        <title>Pan genome of the phytoplankton Emiliania underpins its global distribution.</title>
        <authorList>
            <person name="Read B.A."/>
            <person name="Kegel J."/>
            <person name="Klute M.J."/>
            <person name="Kuo A."/>
            <person name="Lefebvre S.C."/>
            <person name="Maumus F."/>
            <person name="Mayer C."/>
            <person name="Miller J."/>
            <person name="Monier A."/>
            <person name="Salamov A."/>
            <person name="Young J."/>
            <person name="Aguilar M."/>
            <person name="Claverie J.M."/>
            <person name="Frickenhaus S."/>
            <person name="Gonzalez K."/>
            <person name="Herman E.K."/>
            <person name="Lin Y.C."/>
            <person name="Napier J."/>
            <person name="Ogata H."/>
            <person name="Sarno A.F."/>
            <person name="Shmutz J."/>
            <person name="Schroeder D."/>
            <person name="de Vargas C."/>
            <person name="Verret F."/>
            <person name="von Dassow P."/>
            <person name="Valentin K."/>
            <person name="Van de Peer Y."/>
            <person name="Wheeler G."/>
            <person name="Dacks J.B."/>
            <person name="Delwiche C.F."/>
            <person name="Dyhrman S.T."/>
            <person name="Glockner G."/>
            <person name="John U."/>
            <person name="Richards T."/>
            <person name="Worden A.Z."/>
            <person name="Zhang X."/>
            <person name="Grigoriev I.V."/>
            <person name="Allen A.E."/>
            <person name="Bidle K."/>
            <person name="Borodovsky M."/>
            <person name="Bowler C."/>
            <person name="Brownlee C."/>
            <person name="Cock J.M."/>
            <person name="Elias M."/>
            <person name="Gladyshev V.N."/>
            <person name="Groth M."/>
            <person name="Guda C."/>
            <person name="Hadaegh A."/>
            <person name="Iglesias-Rodriguez M.D."/>
            <person name="Jenkins J."/>
            <person name="Jones B.M."/>
            <person name="Lawson T."/>
            <person name="Leese F."/>
            <person name="Lindquist E."/>
            <person name="Lobanov A."/>
            <person name="Lomsadze A."/>
            <person name="Malik S.B."/>
            <person name="Marsh M.E."/>
            <person name="Mackinder L."/>
            <person name="Mock T."/>
            <person name="Mueller-Roeber B."/>
            <person name="Pagarete A."/>
            <person name="Parker M."/>
            <person name="Probert I."/>
            <person name="Quesneville H."/>
            <person name="Raines C."/>
            <person name="Rensing S.A."/>
            <person name="Riano-Pachon D.M."/>
            <person name="Richier S."/>
            <person name="Rokitta S."/>
            <person name="Shiraiwa Y."/>
            <person name="Soanes D.M."/>
            <person name="van der Giezen M."/>
            <person name="Wahlund T.M."/>
            <person name="Williams B."/>
            <person name="Wilson W."/>
            <person name="Wolfe G."/>
            <person name="Wurch L.L."/>
        </authorList>
    </citation>
    <scope>NUCLEOTIDE SEQUENCE</scope>
</reference>
<dbReference type="RefSeq" id="XP_005764565.1">
    <property type="nucleotide sequence ID" value="XM_005764508.1"/>
</dbReference>
<evidence type="ECO:0000313" key="1">
    <source>
        <dbReference type="EnsemblProtists" id="EOD12136"/>
    </source>
</evidence>
<dbReference type="AlphaFoldDB" id="A0A0D3ILK1"/>
<evidence type="ECO:0000313" key="2">
    <source>
        <dbReference type="Proteomes" id="UP000013827"/>
    </source>
</evidence>
<dbReference type="KEGG" id="ehx:EMIHUDRAFT_357491"/>
<dbReference type="EnsemblProtists" id="EOD12136">
    <property type="protein sequence ID" value="EOD12136"/>
    <property type="gene ID" value="EMIHUDRAFT_357491"/>
</dbReference>
<dbReference type="HOGENOM" id="CLU_2745377_0_0_1"/>
<protein>
    <submittedName>
        <fullName evidence="1">Uncharacterized protein</fullName>
    </submittedName>
</protein>